<accession>A0A512IK15</accession>
<sequence>MSRNFATGAGSNPGRSGASCPGTFKWTEAVPPEETHASLGDRKTMTGRRSRLAAGPLLLLALALQPQPASAQLSNFIDGLLGNKEEKAAPAPEAEAPAANGKKAAQKPAKDKAASADKSVAPKATARPAESQVAAVGTPAAGSSLQNAEPEAVVQRANAYFNSFQTLTGGFMQIGPDGRKIGGKLSLAKPGRLRFEYDQPSPLEVIADGTSVAVRDRKLNTQDLYFISQTPLKFLIREKIDLARDLTVTDVSNEPGGIRVTLEDRSTLGGTSKIQLYFDAEMKTLSQWRITDPQGYLTTVQLANLQKGKAVDGTLFFIDYGRAEDKAMREQIKRNEAQAEQ</sequence>
<gene>
    <name evidence="3" type="ORF">MHA02_04270</name>
</gene>
<name>A0A512IK15_9HYPH</name>
<protein>
    <recommendedName>
        <fullName evidence="5">Outer-membrane lipoprotein carrier protein</fullName>
    </recommendedName>
</protein>
<comment type="caution">
    <text evidence="3">The sequence shown here is derived from an EMBL/GenBank/DDBJ whole genome shotgun (WGS) entry which is preliminary data.</text>
</comment>
<dbReference type="InterPro" id="IPR004564">
    <property type="entry name" value="OM_lipoprot_carrier_LolA-like"/>
</dbReference>
<keyword evidence="4" id="KW-1185">Reference proteome</keyword>
<dbReference type="SUPFAM" id="SSF89392">
    <property type="entry name" value="Prokaryotic lipoproteins and lipoprotein localization factors"/>
    <property type="match status" value="1"/>
</dbReference>
<dbReference type="EMBL" id="BJZT01000005">
    <property type="protein sequence ID" value="GEO98039.1"/>
    <property type="molecule type" value="Genomic_DNA"/>
</dbReference>
<keyword evidence="1" id="KW-0732">Signal</keyword>
<feature type="compositionally biased region" description="Low complexity" evidence="2">
    <location>
        <begin position="89"/>
        <end position="107"/>
    </location>
</feature>
<feature type="region of interest" description="Disordered" evidence="2">
    <location>
        <begin position="87"/>
        <end position="147"/>
    </location>
</feature>
<dbReference type="Proteomes" id="UP000321258">
    <property type="component" value="Unassembled WGS sequence"/>
</dbReference>
<evidence type="ECO:0008006" key="5">
    <source>
        <dbReference type="Google" id="ProtNLM"/>
    </source>
</evidence>
<evidence type="ECO:0000256" key="2">
    <source>
        <dbReference type="SAM" id="MobiDB-lite"/>
    </source>
</evidence>
<dbReference type="Gene3D" id="2.50.20.10">
    <property type="entry name" value="Lipoprotein localisation LolA/LolB/LppX"/>
    <property type="match status" value="1"/>
</dbReference>
<dbReference type="PANTHER" id="PTHR35869:SF1">
    <property type="entry name" value="OUTER-MEMBRANE LIPOPROTEIN CARRIER PROTEIN"/>
    <property type="match status" value="1"/>
</dbReference>
<feature type="compositionally biased region" description="Polar residues" evidence="2">
    <location>
        <begin position="1"/>
        <end position="14"/>
    </location>
</feature>
<dbReference type="InterPro" id="IPR029046">
    <property type="entry name" value="LolA/LolB/LppX"/>
</dbReference>
<reference evidence="3 4" key="1">
    <citation type="submission" date="2019-07" db="EMBL/GenBank/DDBJ databases">
        <title>Whole genome shotgun sequence of Methylobacterium haplocladii NBRC 107714.</title>
        <authorList>
            <person name="Hosoyama A."/>
            <person name="Uohara A."/>
            <person name="Ohji S."/>
            <person name="Ichikawa N."/>
        </authorList>
    </citation>
    <scope>NUCLEOTIDE SEQUENCE [LARGE SCALE GENOMIC DNA]</scope>
    <source>
        <strain evidence="3 4">NBRC 107714</strain>
    </source>
</reference>
<feature type="compositionally biased region" description="Basic and acidic residues" evidence="2">
    <location>
        <begin position="33"/>
        <end position="44"/>
    </location>
</feature>
<dbReference type="Pfam" id="PF03548">
    <property type="entry name" value="LolA"/>
    <property type="match status" value="1"/>
</dbReference>
<feature type="region of interest" description="Disordered" evidence="2">
    <location>
        <begin position="1"/>
        <end position="48"/>
    </location>
</feature>
<evidence type="ECO:0000313" key="3">
    <source>
        <dbReference type="EMBL" id="GEO98039.1"/>
    </source>
</evidence>
<evidence type="ECO:0000313" key="4">
    <source>
        <dbReference type="Proteomes" id="UP000321258"/>
    </source>
</evidence>
<evidence type="ECO:0000256" key="1">
    <source>
        <dbReference type="ARBA" id="ARBA00022729"/>
    </source>
</evidence>
<dbReference type="AlphaFoldDB" id="A0A512IK15"/>
<organism evidence="3 4">
    <name type="scientific">Methylobacterium haplocladii</name>
    <dbReference type="NCBI Taxonomy" id="1176176"/>
    <lineage>
        <taxon>Bacteria</taxon>
        <taxon>Pseudomonadati</taxon>
        <taxon>Pseudomonadota</taxon>
        <taxon>Alphaproteobacteria</taxon>
        <taxon>Hyphomicrobiales</taxon>
        <taxon>Methylobacteriaceae</taxon>
        <taxon>Methylobacterium</taxon>
    </lineage>
</organism>
<dbReference type="CDD" id="cd16325">
    <property type="entry name" value="LolA"/>
    <property type="match status" value="1"/>
</dbReference>
<proteinExistence type="predicted"/>
<dbReference type="PANTHER" id="PTHR35869">
    <property type="entry name" value="OUTER-MEMBRANE LIPOPROTEIN CARRIER PROTEIN"/>
    <property type="match status" value="1"/>
</dbReference>